<dbReference type="InterPro" id="IPR002324">
    <property type="entry name" value="Cyt_c_ID"/>
</dbReference>
<keyword evidence="3 6" id="KW-0479">Metal-binding</keyword>
<gene>
    <name evidence="9" type="ORF">SAMN03080594_1047</name>
</gene>
<dbReference type="Pfam" id="PF00034">
    <property type="entry name" value="Cytochrom_C"/>
    <property type="match status" value="1"/>
</dbReference>
<keyword evidence="1" id="KW-0813">Transport</keyword>
<dbReference type="SUPFAM" id="SSF52317">
    <property type="entry name" value="Class I glutamine amidotransferase-like"/>
    <property type="match status" value="1"/>
</dbReference>
<evidence type="ECO:0000259" key="7">
    <source>
        <dbReference type="PROSITE" id="PS50093"/>
    </source>
</evidence>
<dbReference type="InterPro" id="IPR011041">
    <property type="entry name" value="Quinoprot_gluc/sorb_DH_b-prop"/>
</dbReference>
<dbReference type="PROSITE" id="PS50093">
    <property type="entry name" value="PKD"/>
    <property type="match status" value="1"/>
</dbReference>
<dbReference type="InterPro" id="IPR009056">
    <property type="entry name" value="Cyt_c-like_dom"/>
</dbReference>
<evidence type="ECO:0000259" key="8">
    <source>
        <dbReference type="PROSITE" id="PS51007"/>
    </source>
</evidence>
<dbReference type="SMART" id="SM00089">
    <property type="entry name" value="PKD"/>
    <property type="match status" value="1"/>
</dbReference>
<keyword evidence="5 6" id="KW-0408">Iron</keyword>
<evidence type="ECO:0000256" key="3">
    <source>
        <dbReference type="ARBA" id="ARBA00022723"/>
    </source>
</evidence>
<dbReference type="InterPro" id="IPR012938">
    <property type="entry name" value="Glc/Sorbosone_DH"/>
</dbReference>
<comment type="PTM">
    <text evidence="6">Binds 1 heme c group covalently per subunit.</text>
</comment>
<sequence length="1012" mass="112168">MKNYIALFLGVFIIFLSSCSSNIREGEPRILVFSKTMGFKHASIPAGLQAIQKLGVESNFLVDTTKNAEVFNDEDLKKYSAIVFLSTTGNILDAKQEAAFERYIQAGGGFVGVHAATDTEYDWGWYGKLVGAYFDSHPAGTPEADFIIKDNSFAATKMFKDTIWHRSDELYNFKKLNPEVNVLMTVDEETYEGGKNGEHHPMSWYHEYDGGRAFYTALGHTAESFSEDLYLKHLLGGINYAIGKNETLDYSKVTSQIPPDSDRFTKVTLKYGEFFEPTEMAILPNNDILISQRRGGIMLYKNATQELSQVGFLDVYHKTLNTPDVNAEEGLMGLQKDPNFEANHWIYVYYSPTGDKWVNRLSRFKFENDVFDMASEQIILEVDSQREICCHTAGSIAFGPDNMLYLSTGDNSTPFNEKGAKYTNKGYAPLNDLPGKEQYDARRSSGNTNDLRGKILRIIVNEDGSYSIPEGNLFPKGTPKTRPEIFTMGHRNPYRISVDPKKGYVYWGDVGPDARIDSLETRGPRGYDEMNQAREAGNFGWPLFVADNKPYRSYNYATGESGDAFDPAKPINDSKNNTGLRELPKAMPAYGFYPYVASQEFPQTGTGGRNAMAGPVYYSDLYNGPNALPEYYDGKVLVYDWIRGWMMALSLFPNGEFNKMEPFADQIKVNNLIDMEVGPDGRVYLLEYGSGWFSKNDDSALSYIEYNGGNRPPVVESITVDKTSGKLPLTITAKVVASDREEDAMTYMWDLGNGETKETAAPELTYTYENEGDYFISTTVMDSKEASVKSEPINIVVGNSRPEVSIDISGGNTASFKPGTHIDYKVSVTDPDGSAIDENNIFVSVDYLEGMDEASLSLGHQEVSAAVTGKALTLALDCKTCHKEKEKSVGPMYRDIAEKYKNDKKGLSYLQGKIISGGSGVWGEVTMPAHPNLTKDESRQIGLYIQSLASTAVKKKSLPAEGTIKPNPVKGTTVMVITASYTDQGGNNVKPLTGSKSVVLQMDTDVVNVGAR</sequence>
<feature type="binding site" description="covalent" evidence="6">
    <location>
        <position position="927"/>
    </location>
    <ligand>
        <name>heme c</name>
        <dbReference type="ChEBI" id="CHEBI:61717"/>
    </ligand>
</feature>
<dbReference type="PROSITE" id="PS51257">
    <property type="entry name" value="PROKAR_LIPOPROTEIN"/>
    <property type="match status" value="1"/>
</dbReference>
<evidence type="ECO:0000256" key="2">
    <source>
        <dbReference type="ARBA" id="ARBA00022617"/>
    </source>
</evidence>
<dbReference type="PANTHER" id="PTHR40469">
    <property type="entry name" value="SECRETED GLYCOSYL HYDROLASE"/>
    <property type="match status" value="1"/>
</dbReference>
<dbReference type="InterPro" id="IPR022409">
    <property type="entry name" value="PKD/Chitinase_dom"/>
</dbReference>
<dbReference type="InterPro" id="IPR036909">
    <property type="entry name" value="Cyt_c-like_dom_sf"/>
</dbReference>
<dbReference type="InterPro" id="IPR011042">
    <property type="entry name" value="6-blade_b-propeller_TolB-like"/>
</dbReference>
<organism evidence="9 10">
    <name type="scientific">Arenibacter palladensis</name>
    <dbReference type="NCBI Taxonomy" id="237373"/>
    <lineage>
        <taxon>Bacteria</taxon>
        <taxon>Pseudomonadati</taxon>
        <taxon>Bacteroidota</taxon>
        <taxon>Flavobacteriia</taxon>
        <taxon>Flavobacteriales</taxon>
        <taxon>Flavobacteriaceae</taxon>
        <taxon>Arenibacter</taxon>
    </lineage>
</organism>
<dbReference type="InterPro" id="IPR029062">
    <property type="entry name" value="Class_I_gatase-like"/>
</dbReference>
<dbReference type="Pfam" id="PF06283">
    <property type="entry name" value="ThuA"/>
    <property type="match status" value="1"/>
</dbReference>
<dbReference type="GO" id="GO:0005506">
    <property type="term" value="F:iron ion binding"/>
    <property type="evidence" value="ECO:0007669"/>
    <property type="project" value="InterPro"/>
</dbReference>
<dbReference type="GO" id="GO:0009055">
    <property type="term" value="F:electron transfer activity"/>
    <property type="evidence" value="ECO:0007669"/>
    <property type="project" value="InterPro"/>
</dbReference>
<feature type="binding site" description="covalent" evidence="6">
    <location>
        <position position="882"/>
    </location>
    <ligand>
        <name>heme c</name>
        <dbReference type="ChEBI" id="CHEBI:61717"/>
    </ligand>
</feature>
<keyword evidence="10" id="KW-1185">Reference proteome</keyword>
<feature type="domain" description="PKD" evidence="7">
    <location>
        <begin position="743"/>
        <end position="783"/>
    </location>
</feature>
<dbReference type="InterPro" id="IPR029010">
    <property type="entry name" value="ThuA-like"/>
</dbReference>
<keyword evidence="2 6" id="KW-0349">Heme</keyword>
<dbReference type="Proteomes" id="UP000184406">
    <property type="component" value="Unassembled WGS sequence"/>
</dbReference>
<dbReference type="PROSITE" id="PS51007">
    <property type="entry name" value="CYTC"/>
    <property type="match status" value="1"/>
</dbReference>
<dbReference type="AlphaFoldDB" id="A0A1M5BDC5"/>
<dbReference type="SUPFAM" id="SSF49299">
    <property type="entry name" value="PKD domain"/>
    <property type="match status" value="1"/>
</dbReference>
<dbReference type="GO" id="GO:0020037">
    <property type="term" value="F:heme binding"/>
    <property type="evidence" value="ECO:0007669"/>
    <property type="project" value="InterPro"/>
</dbReference>
<dbReference type="RefSeq" id="WP_084532592.1">
    <property type="nucleotide sequence ID" value="NZ_FQUX01000004.1"/>
</dbReference>
<feature type="binding site" description="covalent" evidence="6">
    <location>
        <position position="878"/>
    </location>
    <ligand>
        <name>heme c</name>
        <dbReference type="ChEBI" id="CHEBI:61717"/>
    </ligand>
</feature>
<dbReference type="PANTHER" id="PTHR40469:SF2">
    <property type="entry name" value="GALACTOSE-BINDING DOMAIN-LIKE SUPERFAMILY PROTEIN"/>
    <property type="match status" value="1"/>
</dbReference>
<evidence type="ECO:0000313" key="10">
    <source>
        <dbReference type="Proteomes" id="UP000184406"/>
    </source>
</evidence>
<dbReference type="InterPro" id="IPR035986">
    <property type="entry name" value="PKD_dom_sf"/>
</dbReference>
<accession>A0A1M5BDC5</accession>
<dbReference type="InterPro" id="IPR000601">
    <property type="entry name" value="PKD_dom"/>
</dbReference>
<evidence type="ECO:0000256" key="6">
    <source>
        <dbReference type="PIRSR" id="PIRSR602324-1"/>
    </source>
</evidence>
<dbReference type="EMBL" id="FQUX01000004">
    <property type="protein sequence ID" value="SHF40438.1"/>
    <property type="molecule type" value="Genomic_DNA"/>
</dbReference>
<dbReference type="PRINTS" id="PR00606">
    <property type="entry name" value="CYTCHROMECID"/>
</dbReference>
<dbReference type="Pfam" id="PF18911">
    <property type="entry name" value="PKD_4"/>
    <property type="match status" value="1"/>
</dbReference>
<dbReference type="Gene3D" id="2.60.40.10">
    <property type="entry name" value="Immunoglobulins"/>
    <property type="match status" value="1"/>
</dbReference>
<evidence type="ECO:0000313" key="9">
    <source>
        <dbReference type="EMBL" id="SHF40438.1"/>
    </source>
</evidence>
<protein>
    <submittedName>
        <fullName evidence="9">Glucose/arabinose dehydrogenase, beta-propeller fold</fullName>
    </submittedName>
</protein>
<dbReference type="InterPro" id="IPR013783">
    <property type="entry name" value="Ig-like_fold"/>
</dbReference>
<dbReference type="SUPFAM" id="SSF50952">
    <property type="entry name" value="Soluble quinoprotein glucose dehydrogenase"/>
    <property type="match status" value="1"/>
</dbReference>
<dbReference type="Gene3D" id="3.40.50.880">
    <property type="match status" value="1"/>
</dbReference>
<dbReference type="SUPFAM" id="SSF46626">
    <property type="entry name" value="Cytochrome c"/>
    <property type="match status" value="1"/>
</dbReference>
<evidence type="ECO:0000256" key="5">
    <source>
        <dbReference type="ARBA" id="ARBA00023004"/>
    </source>
</evidence>
<evidence type="ECO:0000256" key="4">
    <source>
        <dbReference type="ARBA" id="ARBA00022982"/>
    </source>
</evidence>
<dbReference type="OrthoDB" id="9816308at2"/>
<dbReference type="Gene3D" id="1.10.760.10">
    <property type="entry name" value="Cytochrome c-like domain"/>
    <property type="match status" value="1"/>
</dbReference>
<name>A0A1M5BDC5_9FLAO</name>
<evidence type="ECO:0000256" key="1">
    <source>
        <dbReference type="ARBA" id="ARBA00022448"/>
    </source>
</evidence>
<dbReference type="Pfam" id="PF07995">
    <property type="entry name" value="GSDH"/>
    <property type="match status" value="1"/>
</dbReference>
<dbReference type="CDD" id="cd00146">
    <property type="entry name" value="PKD"/>
    <property type="match status" value="1"/>
</dbReference>
<keyword evidence="4" id="KW-0249">Electron transport</keyword>
<dbReference type="Gene3D" id="2.120.10.30">
    <property type="entry name" value="TolB, C-terminal domain"/>
    <property type="match status" value="1"/>
</dbReference>
<proteinExistence type="predicted"/>
<feature type="domain" description="Cytochrome c" evidence="8">
    <location>
        <begin position="864"/>
        <end position="949"/>
    </location>
</feature>
<reference evidence="10" key="1">
    <citation type="submission" date="2016-11" db="EMBL/GenBank/DDBJ databases">
        <authorList>
            <person name="Varghese N."/>
            <person name="Submissions S."/>
        </authorList>
    </citation>
    <scope>NUCLEOTIDE SEQUENCE [LARGE SCALE GENOMIC DNA]</scope>
    <source>
        <strain evidence="10">DSM 17539</strain>
    </source>
</reference>